<keyword evidence="4" id="KW-1185">Reference proteome</keyword>
<dbReference type="CDD" id="cd07385">
    <property type="entry name" value="MPP_YkuE_C"/>
    <property type="match status" value="1"/>
</dbReference>
<comment type="caution">
    <text evidence="3">The sequence shown here is derived from an EMBL/GenBank/DDBJ whole genome shotgun (WGS) entry which is preliminary data.</text>
</comment>
<feature type="domain" description="Calcineurin-like phosphoesterase" evidence="2">
    <location>
        <begin position="153"/>
        <end position="320"/>
    </location>
</feature>
<feature type="transmembrane region" description="Helical" evidence="1">
    <location>
        <begin position="68"/>
        <end position="92"/>
    </location>
</feature>
<feature type="transmembrane region" description="Helical" evidence="1">
    <location>
        <begin position="31"/>
        <end position="56"/>
    </location>
</feature>
<dbReference type="InterPro" id="IPR051158">
    <property type="entry name" value="Metallophosphoesterase_sf"/>
</dbReference>
<dbReference type="OrthoDB" id="9780884at2"/>
<keyword evidence="1" id="KW-0812">Transmembrane</keyword>
<organism evidence="3 4">
    <name type="scientific">Psychrobacter frigidicola</name>
    <dbReference type="NCBI Taxonomy" id="45611"/>
    <lineage>
        <taxon>Bacteria</taxon>
        <taxon>Pseudomonadati</taxon>
        <taxon>Pseudomonadota</taxon>
        <taxon>Gammaproteobacteria</taxon>
        <taxon>Moraxellales</taxon>
        <taxon>Moraxellaceae</taxon>
        <taxon>Psychrobacter</taxon>
    </lineage>
</organism>
<dbReference type="SUPFAM" id="SSF56300">
    <property type="entry name" value="Metallo-dependent phosphatases"/>
    <property type="match status" value="1"/>
</dbReference>
<dbReference type="Gene3D" id="3.60.21.10">
    <property type="match status" value="1"/>
</dbReference>
<dbReference type="EMBL" id="VORZ01000002">
    <property type="protein sequence ID" value="TXD96749.1"/>
    <property type="molecule type" value="Genomic_DNA"/>
</dbReference>
<dbReference type="Proteomes" id="UP000321903">
    <property type="component" value="Unassembled WGS sequence"/>
</dbReference>
<feature type="transmembrane region" description="Helical" evidence="1">
    <location>
        <begin position="112"/>
        <end position="131"/>
    </location>
</feature>
<proteinExistence type="predicted"/>
<evidence type="ECO:0000256" key="1">
    <source>
        <dbReference type="SAM" id="Phobius"/>
    </source>
</evidence>
<name>A0A5C7A0R8_9GAMM</name>
<sequence length="388" mass="43356">MRYGFIITIIALLQLFSLGAALSLQWWLQPWIAFMPILPTAIFSVVFVISNGLLLLSVSKLLANSYRWVSGWMLIMHFMILTAVLTSVLYGGYWLIGMFAGDVFSTPEMVGFGLRACALLIFIGLFIYSLYSAYVPVVRKQVININKPMQGQLRIAVASDLHLGRLFGSSAIDRLKRLLIKTKADILLMPGDIMDDNTKAFTTYDMTTNLAELCKSLPYGVYATLGNHDLYGHEKSISNALRDSGVQLLNDELTRLEHQGQPIWLVGRFDNHKRQRVMTTELLAQVNISEPVILLDHRPSDIIEHSALPVDLQVSGHTHNGQIFPANFIVNAINRLGYGYEAIGQGHFVVSSGYGFWGIPFRLGSRSEIWLITLTGTETMPTTSIRQS</sequence>
<evidence type="ECO:0000259" key="2">
    <source>
        <dbReference type="Pfam" id="PF00149"/>
    </source>
</evidence>
<dbReference type="RefSeq" id="WP_147223441.1">
    <property type="nucleotide sequence ID" value="NZ_CAJGYY010000001.1"/>
</dbReference>
<dbReference type="InterPro" id="IPR029052">
    <property type="entry name" value="Metallo-depent_PP-like"/>
</dbReference>
<protein>
    <submittedName>
        <fullName evidence="3">Metallophosphoesterase</fullName>
    </submittedName>
</protein>
<dbReference type="GO" id="GO:0016787">
    <property type="term" value="F:hydrolase activity"/>
    <property type="evidence" value="ECO:0007669"/>
    <property type="project" value="InterPro"/>
</dbReference>
<dbReference type="PANTHER" id="PTHR31302">
    <property type="entry name" value="TRANSMEMBRANE PROTEIN WITH METALLOPHOSPHOESTERASE DOMAIN-RELATED"/>
    <property type="match status" value="1"/>
</dbReference>
<dbReference type="PANTHER" id="PTHR31302:SF0">
    <property type="entry name" value="TRANSMEMBRANE PROTEIN WITH METALLOPHOSPHOESTERASE DOMAIN"/>
    <property type="match status" value="1"/>
</dbReference>
<reference evidence="3 4" key="1">
    <citation type="submission" date="2019-08" db="EMBL/GenBank/DDBJ databases">
        <title>Genome sequence of Psychrobacter frigidicola ACAM304 (type strain).</title>
        <authorList>
            <person name="Bowman J.P."/>
        </authorList>
    </citation>
    <scope>NUCLEOTIDE SEQUENCE [LARGE SCALE GENOMIC DNA]</scope>
    <source>
        <strain evidence="3 4">ACAM 304</strain>
    </source>
</reference>
<keyword evidence="1" id="KW-0472">Membrane</keyword>
<gene>
    <name evidence="3" type="ORF">ES754_06810</name>
</gene>
<dbReference type="InterPro" id="IPR004843">
    <property type="entry name" value="Calcineurin-like_PHP"/>
</dbReference>
<accession>A0A5C7A0R8</accession>
<dbReference type="AlphaFoldDB" id="A0A5C7A0R8"/>
<keyword evidence="1" id="KW-1133">Transmembrane helix</keyword>
<evidence type="ECO:0000313" key="3">
    <source>
        <dbReference type="EMBL" id="TXD96749.1"/>
    </source>
</evidence>
<dbReference type="Pfam" id="PF00149">
    <property type="entry name" value="Metallophos"/>
    <property type="match status" value="1"/>
</dbReference>
<evidence type="ECO:0000313" key="4">
    <source>
        <dbReference type="Proteomes" id="UP000321903"/>
    </source>
</evidence>